<dbReference type="HOGENOM" id="CLU_2552581_0_0_3"/>
<dbReference type="STRING" id="497965.Cyan7822_0311"/>
<dbReference type="Proteomes" id="UP000008206">
    <property type="component" value="Chromosome"/>
</dbReference>
<sequence length="82" mass="9112">MLRNVKTVKVLPVPCSLFPVPCSLFPDPVITQLTLILSRYLDLNFGSFGIVGKNLYIDTKSTVVGYGADQKLSVSYKNYPRT</sequence>
<reference evidence="2" key="1">
    <citation type="journal article" date="2011" name="MBio">
        <title>Novel metabolic attributes of the genus Cyanothece, comprising a group of unicellular nitrogen-fixing Cyanobacteria.</title>
        <authorList>
            <person name="Bandyopadhyay A."/>
            <person name="Elvitigala T."/>
            <person name="Welsh E."/>
            <person name="Stockel J."/>
            <person name="Liberton M."/>
            <person name="Min H."/>
            <person name="Sherman L.A."/>
            <person name="Pakrasi H.B."/>
        </authorList>
    </citation>
    <scope>NUCLEOTIDE SEQUENCE [LARGE SCALE GENOMIC DNA]</scope>
    <source>
        <strain evidence="2">PCC 7822</strain>
    </source>
</reference>
<dbReference type="KEGG" id="cyj:Cyan7822_0311"/>
<accession>E0U578</accession>
<evidence type="ECO:0000313" key="1">
    <source>
        <dbReference type="EMBL" id="ADN12357.1"/>
    </source>
</evidence>
<proteinExistence type="predicted"/>
<name>E0U578_GLOV7</name>
<gene>
    <name evidence="1" type="ordered locus">Cyan7822_0311</name>
</gene>
<dbReference type="AlphaFoldDB" id="E0U578"/>
<dbReference type="EMBL" id="CP002198">
    <property type="protein sequence ID" value="ADN12357.1"/>
    <property type="molecule type" value="Genomic_DNA"/>
</dbReference>
<protein>
    <submittedName>
        <fullName evidence="1">Uncharacterized protein</fullName>
    </submittedName>
</protein>
<keyword evidence="2" id="KW-1185">Reference proteome</keyword>
<organism evidence="1 2">
    <name type="scientific">Gloeothece verrucosa (strain PCC 7822)</name>
    <name type="common">Cyanothece sp. (strain PCC 7822)</name>
    <dbReference type="NCBI Taxonomy" id="497965"/>
    <lineage>
        <taxon>Bacteria</taxon>
        <taxon>Bacillati</taxon>
        <taxon>Cyanobacteriota</taxon>
        <taxon>Cyanophyceae</taxon>
        <taxon>Oscillatoriophycideae</taxon>
        <taxon>Chroococcales</taxon>
        <taxon>Aphanothecaceae</taxon>
        <taxon>Gloeothece</taxon>
        <taxon>Gloeothece verrucosa</taxon>
    </lineage>
</organism>
<evidence type="ECO:0000313" key="2">
    <source>
        <dbReference type="Proteomes" id="UP000008206"/>
    </source>
</evidence>